<keyword evidence="2" id="KW-1185">Reference proteome</keyword>
<evidence type="ECO:0000313" key="1">
    <source>
        <dbReference type="EMBL" id="KAK5889825.1"/>
    </source>
</evidence>
<dbReference type="Proteomes" id="UP001335648">
    <property type="component" value="Unassembled WGS sequence"/>
</dbReference>
<protein>
    <submittedName>
        <fullName evidence="1">Uncharacterized protein</fullName>
    </submittedName>
</protein>
<evidence type="ECO:0000313" key="2">
    <source>
        <dbReference type="Proteomes" id="UP001335648"/>
    </source>
</evidence>
<reference evidence="1 2" key="1">
    <citation type="journal article" date="2023" name="Mol. Biol. Evol.">
        <title>Genomics of Secondarily Temperate Adaptation in the Only Non-Antarctic Icefish.</title>
        <authorList>
            <person name="Rivera-Colon A.G."/>
            <person name="Rayamajhi N."/>
            <person name="Minhas B.F."/>
            <person name="Madrigal G."/>
            <person name="Bilyk K.T."/>
            <person name="Yoon V."/>
            <person name="Hune M."/>
            <person name="Gregory S."/>
            <person name="Cheng C.H.C."/>
            <person name="Catchen J.M."/>
        </authorList>
    </citation>
    <scope>NUCLEOTIDE SEQUENCE [LARGE SCALE GENOMIC DNA]</scope>
    <source>
        <strain evidence="1">JC2023a</strain>
    </source>
</reference>
<sequence length="124" mass="13788">MRSGCIGQQDARRCVQGASVCRTRDDAFAEVHTSSDSWSVPLRDETAGDYVCVPGWYSSAKTSERLQNAESSRSDARPGPKLTFMQIWTDRGGIGSLFKLNVFEGDLMFWINALTSCKTVQAWK</sequence>
<organism evidence="1 2">
    <name type="scientific">Champsocephalus esox</name>
    <name type="common">pike icefish</name>
    <dbReference type="NCBI Taxonomy" id="159716"/>
    <lineage>
        <taxon>Eukaryota</taxon>
        <taxon>Metazoa</taxon>
        <taxon>Chordata</taxon>
        <taxon>Craniata</taxon>
        <taxon>Vertebrata</taxon>
        <taxon>Euteleostomi</taxon>
        <taxon>Actinopterygii</taxon>
        <taxon>Neopterygii</taxon>
        <taxon>Teleostei</taxon>
        <taxon>Neoteleostei</taxon>
        <taxon>Acanthomorphata</taxon>
        <taxon>Eupercaria</taxon>
        <taxon>Perciformes</taxon>
        <taxon>Notothenioidei</taxon>
        <taxon>Channichthyidae</taxon>
        <taxon>Champsocephalus</taxon>
    </lineage>
</organism>
<comment type="caution">
    <text evidence="1">The sequence shown here is derived from an EMBL/GenBank/DDBJ whole genome shotgun (WGS) entry which is preliminary data.</text>
</comment>
<proteinExistence type="predicted"/>
<name>A0AAN8BQU3_9TELE</name>
<dbReference type="EMBL" id="JAULUE010002056">
    <property type="protein sequence ID" value="KAK5889825.1"/>
    <property type="molecule type" value="Genomic_DNA"/>
</dbReference>
<dbReference type="AlphaFoldDB" id="A0AAN8BQU3"/>
<gene>
    <name evidence="1" type="ORF">CesoFtcFv8_013407</name>
</gene>
<accession>A0AAN8BQU3</accession>